<evidence type="ECO:0000313" key="1">
    <source>
        <dbReference type="EMBL" id="MPM33528.1"/>
    </source>
</evidence>
<reference evidence="1" key="1">
    <citation type="submission" date="2019-08" db="EMBL/GenBank/DDBJ databases">
        <authorList>
            <person name="Kucharzyk K."/>
            <person name="Murdoch R.W."/>
            <person name="Higgins S."/>
            <person name="Loffler F."/>
        </authorList>
    </citation>
    <scope>NUCLEOTIDE SEQUENCE</scope>
</reference>
<accession>A0A644YZR0</accession>
<organism evidence="1">
    <name type="scientific">bioreactor metagenome</name>
    <dbReference type="NCBI Taxonomy" id="1076179"/>
    <lineage>
        <taxon>unclassified sequences</taxon>
        <taxon>metagenomes</taxon>
        <taxon>ecological metagenomes</taxon>
    </lineage>
</organism>
<name>A0A644YZR0_9ZZZZ</name>
<comment type="caution">
    <text evidence="1">The sequence shown here is derived from an EMBL/GenBank/DDBJ whole genome shotgun (WGS) entry which is preliminary data.</text>
</comment>
<proteinExistence type="predicted"/>
<dbReference type="EMBL" id="VSSQ01006687">
    <property type="protein sequence ID" value="MPM33528.1"/>
    <property type="molecule type" value="Genomic_DNA"/>
</dbReference>
<dbReference type="AlphaFoldDB" id="A0A644YZR0"/>
<protein>
    <submittedName>
        <fullName evidence="1">Uncharacterized protein</fullName>
    </submittedName>
</protein>
<gene>
    <name evidence="1" type="ORF">SDC9_80104</name>
</gene>
<sequence length="162" mass="17648">MSGFANNPFDSNNNNSYDGCGKNSYDRKFCNFPFTSELETFALAGPNAGECALIHELFVLNVTRNLTQSGTPEIIYQSNRFVRCGTTESIYPFGKIIVRNVSNAPVSITVEGDGPAINRLVPANSEVAINSSSIASVYLPPQNVNARLLVLFDVYYPANPNV</sequence>